<dbReference type="Proteomes" id="UP000308652">
    <property type="component" value="Unassembled WGS sequence"/>
</dbReference>
<organism evidence="2 3">
    <name type="scientific">Crucibulum laeve</name>
    <dbReference type="NCBI Taxonomy" id="68775"/>
    <lineage>
        <taxon>Eukaryota</taxon>
        <taxon>Fungi</taxon>
        <taxon>Dikarya</taxon>
        <taxon>Basidiomycota</taxon>
        <taxon>Agaricomycotina</taxon>
        <taxon>Agaricomycetes</taxon>
        <taxon>Agaricomycetidae</taxon>
        <taxon>Agaricales</taxon>
        <taxon>Agaricineae</taxon>
        <taxon>Nidulariaceae</taxon>
        <taxon>Crucibulum</taxon>
    </lineage>
</organism>
<protein>
    <submittedName>
        <fullName evidence="2">Uncharacterized protein</fullName>
    </submittedName>
</protein>
<sequence>MSNAGTSSPYSLSANNSGEENNQLVSDSNPGLQAPKRYSKLDNPNQAHPITDLPGHSIGNA</sequence>
<dbReference type="AlphaFoldDB" id="A0A5C3MA75"/>
<name>A0A5C3MA75_9AGAR</name>
<dbReference type="EMBL" id="ML213594">
    <property type="protein sequence ID" value="TFK41633.1"/>
    <property type="molecule type" value="Genomic_DNA"/>
</dbReference>
<feature type="compositionally biased region" description="Polar residues" evidence="1">
    <location>
        <begin position="1"/>
        <end position="31"/>
    </location>
</feature>
<evidence type="ECO:0000313" key="3">
    <source>
        <dbReference type="Proteomes" id="UP000308652"/>
    </source>
</evidence>
<accession>A0A5C3MA75</accession>
<feature type="region of interest" description="Disordered" evidence="1">
    <location>
        <begin position="1"/>
        <end position="61"/>
    </location>
</feature>
<reference evidence="2 3" key="1">
    <citation type="journal article" date="2019" name="Nat. Ecol. Evol.">
        <title>Megaphylogeny resolves global patterns of mushroom evolution.</title>
        <authorList>
            <person name="Varga T."/>
            <person name="Krizsan K."/>
            <person name="Foldi C."/>
            <person name="Dima B."/>
            <person name="Sanchez-Garcia M."/>
            <person name="Sanchez-Ramirez S."/>
            <person name="Szollosi G.J."/>
            <person name="Szarkandi J.G."/>
            <person name="Papp V."/>
            <person name="Albert L."/>
            <person name="Andreopoulos W."/>
            <person name="Angelini C."/>
            <person name="Antonin V."/>
            <person name="Barry K.W."/>
            <person name="Bougher N.L."/>
            <person name="Buchanan P."/>
            <person name="Buyck B."/>
            <person name="Bense V."/>
            <person name="Catcheside P."/>
            <person name="Chovatia M."/>
            <person name="Cooper J."/>
            <person name="Damon W."/>
            <person name="Desjardin D."/>
            <person name="Finy P."/>
            <person name="Geml J."/>
            <person name="Haridas S."/>
            <person name="Hughes K."/>
            <person name="Justo A."/>
            <person name="Karasinski D."/>
            <person name="Kautmanova I."/>
            <person name="Kiss B."/>
            <person name="Kocsube S."/>
            <person name="Kotiranta H."/>
            <person name="LaButti K.M."/>
            <person name="Lechner B.E."/>
            <person name="Liimatainen K."/>
            <person name="Lipzen A."/>
            <person name="Lukacs Z."/>
            <person name="Mihaltcheva S."/>
            <person name="Morgado L.N."/>
            <person name="Niskanen T."/>
            <person name="Noordeloos M.E."/>
            <person name="Ohm R.A."/>
            <person name="Ortiz-Santana B."/>
            <person name="Ovrebo C."/>
            <person name="Racz N."/>
            <person name="Riley R."/>
            <person name="Savchenko A."/>
            <person name="Shiryaev A."/>
            <person name="Soop K."/>
            <person name="Spirin V."/>
            <person name="Szebenyi C."/>
            <person name="Tomsovsky M."/>
            <person name="Tulloss R.E."/>
            <person name="Uehling J."/>
            <person name="Grigoriev I.V."/>
            <person name="Vagvolgyi C."/>
            <person name="Papp T."/>
            <person name="Martin F.M."/>
            <person name="Miettinen O."/>
            <person name="Hibbett D.S."/>
            <person name="Nagy L.G."/>
        </authorList>
    </citation>
    <scope>NUCLEOTIDE SEQUENCE [LARGE SCALE GENOMIC DNA]</scope>
    <source>
        <strain evidence="2 3">CBS 166.37</strain>
    </source>
</reference>
<evidence type="ECO:0000256" key="1">
    <source>
        <dbReference type="SAM" id="MobiDB-lite"/>
    </source>
</evidence>
<gene>
    <name evidence="2" type="ORF">BDQ12DRAFT_678284</name>
</gene>
<proteinExistence type="predicted"/>
<evidence type="ECO:0000313" key="2">
    <source>
        <dbReference type="EMBL" id="TFK41633.1"/>
    </source>
</evidence>
<keyword evidence="3" id="KW-1185">Reference proteome</keyword>